<evidence type="ECO:0000313" key="3">
    <source>
        <dbReference type="EMBL" id="AIF11773.1"/>
    </source>
</evidence>
<dbReference type="EMBL" id="KF900926">
    <property type="protein sequence ID" value="AIF11773.1"/>
    <property type="molecule type" value="Genomic_DNA"/>
</dbReference>
<name>A0A075HD22_9ARCH</name>
<keyword evidence="2" id="KW-0548">Nucleotidyltransferase</keyword>
<accession>A0A075HD22</accession>
<keyword evidence="1 3" id="KW-0808">Transferase</keyword>
<proteinExistence type="predicted"/>
<dbReference type="InterPro" id="IPR050065">
    <property type="entry name" value="GlmU-like"/>
</dbReference>
<evidence type="ECO:0000256" key="1">
    <source>
        <dbReference type="ARBA" id="ARBA00022679"/>
    </source>
</evidence>
<keyword evidence="3" id="KW-0413">Isomerase</keyword>
<dbReference type="EC" id="5.4.2.9" evidence="3"/>
<organism evidence="3">
    <name type="scientific">uncultured marine thaumarchaeote KM3_53_E03</name>
    <dbReference type="NCBI Taxonomy" id="1456184"/>
    <lineage>
        <taxon>Archaea</taxon>
        <taxon>Nitrososphaerota</taxon>
        <taxon>environmental samples</taxon>
    </lineage>
</organism>
<protein>
    <submittedName>
        <fullName evidence="3">Putative nucleotidyltransferase</fullName>
        <ecNumber evidence="3">5.4.2.9</ecNumber>
    </submittedName>
</protein>
<dbReference type="Gene3D" id="3.90.550.10">
    <property type="entry name" value="Spore Coat Polysaccharide Biosynthesis Protein SpsA, Chain A"/>
    <property type="match status" value="1"/>
</dbReference>
<dbReference type="AlphaFoldDB" id="A0A075HD22"/>
<evidence type="ECO:0000256" key="2">
    <source>
        <dbReference type="ARBA" id="ARBA00022695"/>
    </source>
</evidence>
<sequence length="241" mass="27579">MPLTTSQPKGFTEIAGKSILEWTLTAFNHHGPFNFVFIAGYLKEIVQSHYPDFKFVVNDDWSTTNILYSLTCARDHMTDGFYSSYTDTLFKEDAIGLLKKSEHDITLVMDTDWRSRYRYRSLHPESDAEKMIVQGDRVIEVSRTIESDKASGEFTGVLKMNSKGAGIFLQYYDELLSSLGLNSNFAENKPFRMAYLIHLLNHMIKQNVEIHCVPVHGDYHEIDTLQDFELAKADWGTAGNE</sequence>
<dbReference type="InterPro" id="IPR029044">
    <property type="entry name" value="Nucleotide-diphossugar_trans"/>
</dbReference>
<dbReference type="GO" id="GO:0050188">
    <property type="term" value="F:phosphoenolpyruvate mutase activity"/>
    <property type="evidence" value="ECO:0007669"/>
    <property type="project" value="UniProtKB-EC"/>
</dbReference>
<reference evidence="3" key="1">
    <citation type="journal article" date="2014" name="Genome Biol. Evol.">
        <title>Pangenome evidence for extensive interdomain horizontal transfer affecting lineage core and shell genes in uncultured planktonic thaumarchaeota and euryarchaeota.</title>
        <authorList>
            <person name="Deschamps P."/>
            <person name="Zivanovic Y."/>
            <person name="Moreira D."/>
            <person name="Rodriguez-Valera F."/>
            <person name="Lopez-Garcia P."/>
        </authorList>
    </citation>
    <scope>NUCLEOTIDE SEQUENCE</scope>
</reference>
<dbReference type="GO" id="GO:0016779">
    <property type="term" value="F:nucleotidyltransferase activity"/>
    <property type="evidence" value="ECO:0007669"/>
    <property type="project" value="UniProtKB-KW"/>
</dbReference>
<dbReference type="SUPFAM" id="SSF53448">
    <property type="entry name" value="Nucleotide-diphospho-sugar transferases"/>
    <property type="match status" value="1"/>
</dbReference>
<dbReference type="PANTHER" id="PTHR43584">
    <property type="entry name" value="NUCLEOTIDYL TRANSFERASE"/>
    <property type="match status" value="1"/>
</dbReference>
<dbReference type="PANTHER" id="PTHR43584:SF8">
    <property type="entry name" value="N-ACETYLMURAMATE ALPHA-1-PHOSPHATE URIDYLYLTRANSFERASE"/>
    <property type="match status" value="1"/>
</dbReference>